<keyword evidence="1" id="KW-1133">Transmembrane helix</keyword>
<gene>
    <name evidence="2" type="ORF">G7Y82_11230</name>
</gene>
<protein>
    <recommendedName>
        <fullName evidence="4">Yip1 domain-containing protein</fullName>
    </recommendedName>
</protein>
<keyword evidence="3" id="KW-1185">Reference proteome</keyword>
<dbReference type="Proteomes" id="UP000653472">
    <property type="component" value="Unassembled WGS sequence"/>
</dbReference>
<dbReference type="AlphaFoldDB" id="A0A969W934"/>
<feature type="transmembrane region" description="Helical" evidence="1">
    <location>
        <begin position="128"/>
        <end position="151"/>
    </location>
</feature>
<reference evidence="2" key="1">
    <citation type="submission" date="2020-03" db="EMBL/GenBank/DDBJ databases">
        <title>Solimonas marina sp. nov., isolated from deep seawater of the Pacific Ocean.</title>
        <authorList>
            <person name="Liu X."/>
            <person name="Lai Q."/>
            <person name="Sun F."/>
            <person name="Gai Y."/>
            <person name="Li G."/>
            <person name="Shao Z."/>
        </authorList>
    </citation>
    <scope>NUCLEOTIDE SEQUENCE</scope>
    <source>
        <strain evidence="2">C16B3</strain>
    </source>
</reference>
<evidence type="ECO:0000313" key="2">
    <source>
        <dbReference type="EMBL" id="NKF22892.1"/>
    </source>
</evidence>
<dbReference type="RefSeq" id="WP_168148210.1">
    <property type="nucleotide sequence ID" value="NZ_JAAVXB010000005.1"/>
</dbReference>
<dbReference type="EMBL" id="JAAVXB010000005">
    <property type="protein sequence ID" value="NKF22892.1"/>
    <property type="molecule type" value="Genomic_DNA"/>
</dbReference>
<comment type="caution">
    <text evidence="2">The sequence shown here is derived from an EMBL/GenBank/DDBJ whole genome shotgun (WGS) entry which is preliminary data.</text>
</comment>
<keyword evidence="1" id="KW-0812">Transmembrane</keyword>
<evidence type="ECO:0000313" key="3">
    <source>
        <dbReference type="Proteomes" id="UP000653472"/>
    </source>
</evidence>
<sequence length="191" mass="20653">MFASLVSATVRILFFRAGPQDFPYEPRLTLPIAVAAAGVNALMFVQVLPVATSLLLAAALVAGFAMTTRALLRARNLDARFHQTYAALLATNAVLTLALLPFFAQIAPTLRELASNPQLLEHPDKFKLPQSTAFIMNMLNFWSIGVMAWIFRNAANLSILLGLLLTFVVGIVLLFFLAFISSFAGLLLGGA</sequence>
<accession>A0A969W934</accession>
<feature type="transmembrane region" description="Helical" evidence="1">
    <location>
        <begin position="43"/>
        <end position="65"/>
    </location>
</feature>
<keyword evidence="1" id="KW-0472">Membrane</keyword>
<name>A0A969W934_9GAMM</name>
<evidence type="ECO:0008006" key="4">
    <source>
        <dbReference type="Google" id="ProtNLM"/>
    </source>
</evidence>
<organism evidence="2 3">
    <name type="scientific">Solimonas marina</name>
    <dbReference type="NCBI Taxonomy" id="2714601"/>
    <lineage>
        <taxon>Bacteria</taxon>
        <taxon>Pseudomonadati</taxon>
        <taxon>Pseudomonadota</taxon>
        <taxon>Gammaproteobacteria</taxon>
        <taxon>Nevskiales</taxon>
        <taxon>Nevskiaceae</taxon>
        <taxon>Solimonas</taxon>
    </lineage>
</organism>
<proteinExistence type="predicted"/>
<feature type="transmembrane region" description="Helical" evidence="1">
    <location>
        <begin position="85"/>
        <end position="108"/>
    </location>
</feature>
<evidence type="ECO:0000256" key="1">
    <source>
        <dbReference type="SAM" id="Phobius"/>
    </source>
</evidence>
<feature type="transmembrane region" description="Helical" evidence="1">
    <location>
        <begin position="163"/>
        <end position="188"/>
    </location>
</feature>